<dbReference type="CDD" id="cd13854">
    <property type="entry name" value="CuRO_1_MaLCC_like"/>
    <property type="match status" value="1"/>
</dbReference>
<dbReference type="FunFam" id="2.60.40.420:FF:000021">
    <property type="entry name" value="Extracellular dihydrogeodin oxidase/laccase"/>
    <property type="match status" value="1"/>
</dbReference>
<name>A0AAD9S692_PHOAM</name>
<dbReference type="InterPro" id="IPR001117">
    <property type="entry name" value="Cu-oxidase_2nd"/>
</dbReference>
<evidence type="ECO:0000256" key="6">
    <source>
        <dbReference type="ARBA" id="ARBA00023180"/>
    </source>
</evidence>
<dbReference type="InterPro" id="IPR011707">
    <property type="entry name" value="Cu-oxidase-like_N"/>
</dbReference>
<dbReference type="PANTHER" id="PTHR11709:SF145">
    <property type="entry name" value="LCC1"/>
    <property type="match status" value="1"/>
</dbReference>
<evidence type="ECO:0000256" key="2">
    <source>
        <dbReference type="ARBA" id="ARBA00022723"/>
    </source>
</evidence>
<organism evidence="10 11">
    <name type="scientific">Phomopsis amygdali</name>
    <name type="common">Fusicoccum amygdali</name>
    <dbReference type="NCBI Taxonomy" id="1214568"/>
    <lineage>
        <taxon>Eukaryota</taxon>
        <taxon>Fungi</taxon>
        <taxon>Dikarya</taxon>
        <taxon>Ascomycota</taxon>
        <taxon>Pezizomycotina</taxon>
        <taxon>Sordariomycetes</taxon>
        <taxon>Sordariomycetidae</taxon>
        <taxon>Diaporthales</taxon>
        <taxon>Diaporthaceae</taxon>
        <taxon>Diaporthe</taxon>
    </lineage>
</organism>
<feature type="domain" description="Plastocyanin-like" evidence="7">
    <location>
        <begin position="225"/>
        <end position="382"/>
    </location>
</feature>
<dbReference type="Pfam" id="PF07731">
    <property type="entry name" value="Cu-oxidase_2"/>
    <property type="match status" value="1"/>
</dbReference>
<gene>
    <name evidence="10" type="ORF">N8I77_010082</name>
</gene>
<keyword evidence="11" id="KW-1185">Reference proteome</keyword>
<dbReference type="CDD" id="cd13880">
    <property type="entry name" value="CuRO_2_MaLCC_like"/>
    <property type="match status" value="1"/>
</dbReference>
<dbReference type="SUPFAM" id="SSF49503">
    <property type="entry name" value="Cupredoxins"/>
    <property type="match status" value="3"/>
</dbReference>
<dbReference type="AlphaFoldDB" id="A0AAD9S692"/>
<evidence type="ECO:0000259" key="9">
    <source>
        <dbReference type="Pfam" id="PF07732"/>
    </source>
</evidence>
<dbReference type="GO" id="GO:0016491">
    <property type="term" value="F:oxidoreductase activity"/>
    <property type="evidence" value="ECO:0007669"/>
    <property type="project" value="UniProtKB-KW"/>
</dbReference>
<keyword evidence="6" id="KW-0325">Glycoprotein</keyword>
<dbReference type="PANTHER" id="PTHR11709">
    <property type="entry name" value="MULTI-COPPER OXIDASE"/>
    <property type="match status" value="1"/>
</dbReference>
<sequence length="606" mass="65813">MSLLGNIFGTINGVVNSVIGGALSWIFGVTAALSQSATNGKSLFGTLQAVLLPLFLTNNPLPNGFPWGTRTPTNTSPYTQSPNTGVIRSYDFTISRGVIAPDGYQKPVLLVNGAFPGPTIEANWGDIIQVTVHNNILDDSTGAAEGTALHWHGFLQTATPWEDGVPGVDQCPIAPGKSYTYQFKAELYGTSWYHSHYSAQYSGGVFGPMVVYGPNQKNYDIDVGPVLLSDWYHPSYLQLVKQTMTPNQPPVFSDNNLINGKMNFDCTKVAQGDTSKCTNNAGISKFKFTTGKTHRLRLINAGSEGVQRFSIDGHNMTVIANDFVEVNPYSTKVVTLGIGQRADVLVTANAGTSKSAFWIRSNITSCSLTNQPNAVAALYYDQADTTKQPTSQAWNIPDPGTCANDDLSITTPMYKMTPPTPSNTHTYGVQLFQNASGNTLWKFDGVTSRVDYNAPPLLMANAGNLTFPLEANIRNVGSNSSVRMIVQNDTPAAHPIHLHGYNMYVLAEGAGTWNGVVVNADNPQRRDVQQVRANGYIVVQFDPDHAGVWPFHCHIAWHASAGFFLQFLVQPDQVKKLPIPQKVAQTCRDWAAFTATDIPEQIDSGV</sequence>
<dbReference type="Gene3D" id="2.60.40.420">
    <property type="entry name" value="Cupredoxins - blue copper proteins"/>
    <property type="match status" value="3"/>
</dbReference>
<dbReference type="InterPro" id="IPR011706">
    <property type="entry name" value="Cu-oxidase_C"/>
</dbReference>
<comment type="similarity">
    <text evidence="1">Belongs to the multicopper oxidase family.</text>
</comment>
<dbReference type="InterPro" id="IPR008972">
    <property type="entry name" value="Cupredoxin"/>
</dbReference>
<protein>
    <recommendedName>
        <fullName evidence="12">Multicopper oxidase</fullName>
    </recommendedName>
</protein>
<dbReference type="GO" id="GO:0005507">
    <property type="term" value="F:copper ion binding"/>
    <property type="evidence" value="ECO:0007669"/>
    <property type="project" value="InterPro"/>
</dbReference>
<evidence type="ECO:0000256" key="3">
    <source>
        <dbReference type="ARBA" id="ARBA00022737"/>
    </source>
</evidence>
<dbReference type="FunFam" id="2.60.40.420:FF:000038">
    <property type="entry name" value="Extracellular dihydrogeodin oxidase/laccase"/>
    <property type="match status" value="1"/>
</dbReference>
<feature type="domain" description="Plastocyanin-like" evidence="9">
    <location>
        <begin position="95"/>
        <end position="215"/>
    </location>
</feature>
<dbReference type="Pfam" id="PF07732">
    <property type="entry name" value="Cu-oxidase_3"/>
    <property type="match status" value="1"/>
</dbReference>
<dbReference type="Proteomes" id="UP001265746">
    <property type="component" value="Unassembled WGS sequence"/>
</dbReference>
<keyword evidence="3" id="KW-0677">Repeat</keyword>
<evidence type="ECO:0000256" key="1">
    <source>
        <dbReference type="ARBA" id="ARBA00010609"/>
    </source>
</evidence>
<evidence type="ECO:0008006" key="12">
    <source>
        <dbReference type="Google" id="ProtNLM"/>
    </source>
</evidence>
<evidence type="ECO:0000313" key="10">
    <source>
        <dbReference type="EMBL" id="KAK2600559.1"/>
    </source>
</evidence>
<dbReference type="Pfam" id="PF00394">
    <property type="entry name" value="Cu-oxidase"/>
    <property type="match status" value="1"/>
</dbReference>
<evidence type="ECO:0000256" key="4">
    <source>
        <dbReference type="ARBA" id="ARBA00023002"/>
    </source>
</evidence>
<dbReference type="CDD" id="cd13901">
    <property type="entry name" value="CuRO_3_MaLCC_like"/>
    <property type="match status" value="1"/>
</dbReference>
<evidence type="ECO:0000259" key="8">
    <source>
        <dbReference type="Pfam" id="PF07731"/>
    </source>
</evidence>
<reference evidence="10" key="1">
    <citation type="submission" date="2023-06" db="EMBL/GenBank/DDBJ databases">
        <authorList>
            <person name="Noh H."/>
        </authorList>
    </citation>
    <scope>NUCLEOTIDE SEQUENCE</scope>
    <source>
        <strain evidence="10">DUCC20226</strain>
    </source>
</reference>
<dbReference type="EMBL" id="JAUJFL010000006">
    <property type="protein sequence ID" value="KAK2600559.1"/>
    <property type="molecule type" value="Genomic_DNA"/>
</dbReference>
<keyword evidence="4" id="KW-0560">Oxidoreductase</keyword>
<evidence type="ECO:0000256" key="5">
    <source>
        <dbReference type="ARBA" id="ARBA00023008"/>
    </source>
</evidence>
<keyword evidence="2" id="KW-0479">Metal-binding</keyword>
<feature type="domain" description="Plastocyanin-like" evidence="8">
    <location>
        <begin position="462"/>
        <end position="572"/>
    </location>
</feature>
<evidence type="ECO:0000313" key="11">
    <source>
        <dbReference type="Proteomes" id="UP001265746"/>
    </source>
</evidence>
<proteinExistence type="inferred from homology"/>
<dbReference type="InterPro" id="IPR045087">
    <property type="entry name" value="Cu-oxidase_fam"/>
</dbReference>
<keyword evidence="5" id="KW-0186">Copper</keyword>
<evidence type="ECO:0000259" key="7">
    <source>
        <dbReference type="Pfam" id="PF00394"/>
    </source>
</evidence>
<comment type="caution">
    <text evidence="10">The sequence shown here is derived from an EMBL/GenBank/DDBJ whole genome shotgun (WGS) entry which is preliminary data.</text>
</comment>
<accession>A0AAD9S692</accession>